<dbReference type="EMBL" id="ML009114">
    <property type="protein sequence ID" value="RKO98130.1"/>
    <property type="molecule type" value="Genomic_DNA"/>
</dbReference>
<dbReference type="SUPFAM" id="SSF140427">
    <property type="entry name" value="VPS28 C-terminal domain-like"/>
    <property type="match status" value="1"/>
</dbReference>
<evidence type="ECO:0000259" key="6">
    <source>
        <dbReference type="PROSITE" id="PS51310"/>
    </source>
</evidence>
<dbReference type="Gene3D" id="1.20.120.1130">
    <property type="match status" value="1"/>
</dbReference>
<feature type="domain" description="VPS28 C-terminal" evidence="6">
    <location>
        <begin position="191"/>
        <end position="287"/>
    </location>
</feature>
<protein>
    <submittedName>
        <fullName evidence="8">VPS28-domain-containing protein</fullName>
    </submittedName>
</protein>
<dbReference type="Pfam" id="PF03997">
    <property type="entry name" value="VPS28"/>
    <property type="match status" value="1"/>
</dbReference>
<comment type="subcellular location">
    <subcellularLocation>
        <location evidence="1">Late endosome membrane</location>
        <topology evidence="1">Peripheral membrane protein</topology>
    </subcellularLocation>
</comment>
<dbReference type="PROSITE" id="PS51310">
    <property type="entry name" value="VPS28_C"/>
    <property type="match status" value="1"/>
</dbReference>
<dbReference type="FunFam" id="1.20.120.1130:FF:000001">
    <property type="entry name" value="Vacuolar protein sorting-associated protein 28 homolog"/>
    <property type="match status" value="1"/>
</dbReference>
<evidence type="ECO:0000256" key="5">
    <source>
        <dbReference type="PROSITE-ProRule" id="PRU00642"/>
    </source>
</evidence>
<sequence length="288" mass="30539">MISDAPIGDRDAASATSHPIKPFASASAAAVAAAATTSSNPPASPYAGSAAGGGGGGASTASASGTPVTKYIGATSAGLFGGDIKLYTSAQERESYENLADLYSIIVAVEQLERAYIRDAVPAAEYTTACQKLIAQYKTALNLADIASPEAFMAQWDLHCPAARKRLIEVGVPATFEHGGNNSQDRTGNKAQAKYSAETVQCFITLMDSLKLNMVAVDEIHPQLSDLIQSLNRIDGLPATYEGKSRIRDWLVLLNKKKASDQLDDGQVRQLLFDLESAHTEFHRFLDG</sequence>
<dbReference type="GO" id="GO:0043328">
    <property type="term" value="P:protein transport to vacuole involved in ubiquitin-dependent protein catabolic process via the multivesicular body sorting pathway"/>
    <property type="evidence" value="ECO:0007669"/>
    <property type="project" value="TreeGrafter"/>
</dbReference>
<reference evidence="9" key="1">
    <citation type="journal article" date="2018" name="Nat. Microbiol.">
        <title>Leveraging single-cell genomics to expand the fungal tree of life.</title>
        <authorList>
            <person name="Ahrendt S.R."/>
            <person name="Quandt C.A."/>
            <person name="Ciobanu D."/>
            <person name="Clum A."/>
            <person name="Salamov A."/>
            <person name="Andreopoulos B."/>
            <person name="Cheng J.F."/>
            <person name="Woyke T."/>
            <person name="Pelin A."/>
            <person name="Henrissat B."/>
            <person name="Reynolds N.K."/>
            <person name="Benny G.L."/>
            <person name="Smith M.E."/>
            <person name="James T.Y."/>
            <person name="Grigoriev I.V."/>
        </authorList>
    </citation>
    <scope>NUCLEOTIDE SEQUENCE [LARGE SCALE GENOMIC DNA]</scope>
    <source>
        <strain evidence="9">ATCC 52028</strain>
    </source>
</reference>
<evidence type="ECO:0000259" key="7">
    <source>
        <dbReference type="PROSITE" id="PS51313"/>
    </source>
</evidence>
<comment type="similarity">
    <text evidence="5">Belongs to the VPS28 family.</text>
</comment>
<keyword evidence="2 5" id="KW-0813">Transport</keyword>
<dbReference type="PANTHER" id="PTHR12937:SF0">
    <property type="entry name" value="VACUOLAR PROTEIN SORTING-ASSOCIATED PROTEIN 28 HOMOLOG"/>
    <property type="match status" value="1"/>
</dbReference>
<dbReference type="PANTHER" id="PTHR12937">
    <property type="entry name" value="VACUOLAR PROTEIN SORTING 28, ISOFORM 2 VPS28"/>
    <property type="match status" value="1"/>
</dbReference>
<dbReference type="InterPro" id="IPR007143">
    <property type="entry name" value="Vps28"/>
</dbReference>
<keyword evidence="3" id="KW-0967">Endosome</keyword>
<dbReference type="SUPFAM" id="SSF140111">
    <property type="entry name" value="Endosomal sorting complex assembly domain"/>
    <property type="match status" value="1"/>
</dbReference>
<accession>A0A4P9X1Q5</accession>
<name>A0A4P9X1Q5_9FUNG</name>
<dbReference type="GO" id="GO:0000813">
    <property type="term" value="C:ESCRT I complex"/>
    <property type="evidence" value="ECO:0007669"/>
    <property type="project" value="InterPro"/>
</dbReference>
<dbReference type="InterPro" id="IPR037202">
    <property type="entry name" value="ESCRT_assembly_dom"/>
</dbReference>
<proteinExistence type="inferred from homology"/>
<dbReference type="InterPro" id="IPR017898">
    <property type="entry name" value="VPS28_N"/>
</dbReference>
<evidence type="ECO:0000256" key="4">
    <source>
        <dbReference type="ARBA" id="ARBA00022927"/>
    </source>
</evidence>
<dbReference type="InterPro" id="IPR017899">
    <property type="entry name" value="VPS28_C"/>
</dbReference>
<evidence type="ECO:0000256" key="2">
    <source>
        <dbReference type="ARBA" id="ARBA00022448"/>
    </source>
</evidence>
<dbReference type="InterPro" id="IPR038358">
    <property type="entry name" value="VPS28_N_sf"/>
</dbReference>
<feature type="domain" description="VPS28 N-terminal" evidence="7">
    <location>
        <begin position="73"/>
        <end position="178"/>
    </location>
</feature>
<gene>
    <name evidence="8" type="ORF">CAUPRSCDRAFT_5416</name>
</gene>
<evidence type="ECO:0000256" key="3">
    <source>
        <dbReference type="ARBA" id="ARBA00022753"/>
    </source>
</evidence>
<dbReference type="GO" id="GO:0044877">
    <property type="term" value="F:protein-containing complex binding"/>
    <property type="evidence" value="ECO:0007669"/>
    <property type="project" value="TreeGrafter"/>
</dbReference>
<dbReference type="GO" id="GO:0031902">
    <property type="term" value="C:late endosome membrane"/>
    <property type="evidence" value="ECO:0007669"/>
    <property type="project" value="UniProtKB-SubCell"/>
</dbReference>
<keyword evidence="4 5" id="KW-0653">Protein transport</keyword>
<evidence type="ECO:0000313" key="8">
    <source>
        <dbReference type="EMBL" id="RKO98130.1"/>
    </source>
</evidence>
<dbReference type="AlphaFoldDB" id="A0A4P9X1Q5"/>
<evidence type="ECO:0000313" key="9">
    <source>
        <dbReference type="Proteomes" id="UP000268535"/>
    </source>
</evidence>
<evidence type="ECO:0000256" key="1">
    <source>
        <dbReference type="ARBA" id="ARBA00004633"/>
    </source>
</evidence>
<dbReference type="PROSITE" id="PS51313">
    <property type="entry name" value="VPS28_N"/>
    <property type="match status" value="1"/>
</dbReference>
<dbReference type="InterPro" id="IPR037206">
    <property type="entry name" value="VPS28_C_sf"/>
</dbReference>
<organism evidence="8 9">
    <name type="scientific">Caulochytrium protostelioides</name>
    <dbReference type="NCBI Taxonomy" id="1555241"/>
    <lineage>
        <taxon>Eukaryota</taxon>
        <taxon>Fungi</taxon>
        <taxon>Fungi incertae sedis</taxon>
        <taxon>Chytridiomycota</taxon>
        <taxon>Chytridiomycota incertae sedis</taxon>
        <taxon>Chytridiomycetes</taxon>
        <taxon>Caulochytriales</taxon>
        <taxon>Caulochytriaceae</taxon>
        <taxon>Caulochytrium</taxon>
    </lineage>
</organism>
<dbReference type="Proteomes" id="UP000268535">
    <property type="component" value="Unassembled WGS sequence"/>
</dbReference>
<dbReference type="Gene3D" id="1.20.1440.200">
    <property type="match status" value="1"/>
</dbReference>